<dbReference type="RefSeq" id="XP_054856799.1">
    <property type="nucleotide sequence ID" value="XM_055000824.1"/>
</dbReference>
<dbReference type="AlphaFoldDB" id="A0AA97KJT7"/>
<feature type="compositionally biased region" description="Gly residues" evidence="1">
    <location>
        <begin position="64"/>
        <end position="78"/>
    </location>
</feature>
<evidence type="ECO:0000313" key="2">
    <source>
        <dbReference type="Proteomes" id="UP001190640"/>
    </source>
</evidence>
<name>A0AA97KJT7_EUBMA</name>
<sequence>MLKMKADLSTPSLAGNHRVPALPETKRAQANIDAGGNAKGKRPPPPGCFSATQPRAAATSIGRFGAGPGEDRAGGGSLVGARCARVQSDTPPKGTGLCSLESSCDPGRRQAPAGGWQPPRRGPDPAQPPSRGPEGRPPPSAPPSRQGLPRKAPASRSLRHVSAASQAPQARSPEAAVTSGWGRPRLASRRPSQRSAGPEKPAPVGCCFSAGPARWQAPGPSCPRDAAAALGRCQPGGAALRCAELPPPSRAERSGAERGLPGPARVLPSLEQQEWARRRRFPGFAAPPSSAKDRMFLTATRSGDLKGKAAAGPAPGRASPPSQQGSN</sequence>
<protein>
    <submittedName>
        <fullName evidence="3">Proline-rich protein HaeIII subfamily 1-like</fullName>
    </submittedName>
</protein>
<dbReference type="Proteomes" id="UP001190640">
    <property type="component" value="Chromosome 16"/>
</dbReference>
<reference evidence="3" key="1">
    <citation type="submission" date="2025-08" db="UniProtKB">
        <authorList>
            <consortium name="RefSeq"/>
        </authorList>
    </citation>
    <scope>IDENTIFICATION</scope>
    <source>
        <tissue evidence="3">Blood</tissue>
    </source>
</reference>
<accession>A0AA97KJT7</accession>
<dbReference type="GeneID" id="129344260"/>
<feature type="compositionally biased region" description="Low complexity" evidence="1">
    <location>
        <begin position="309"/>
        <end position="327"/>
    </location>
</feature>
<evidence type="ECO:0000313" key="3">
    <source>
        <dbReference type="RefSeq" id="XP_054856799.1"/>
    </source>
</evidence>
<feature type="region of interest" description="Disordered" evidence="1">
    <location>
        <begin position="244"/>
        <end position="327"/>
    </location>
</feature>
<dbReference type="KEGG" id="emc:129344260"/>
<evidence type="ECO:0000256" key="1">
    <source>
        <dbReference type="SAM" id="MobiDB-lite"/>
    </source>
</evidence>
<organism evidence="2 3">
    <name type="scientific">Eublepharis macularius</name>
    <name type="common">Leopard gecko</name>
    <name type="synonym">Cyrtodactylus macularius</name>
    <dbReference type="NCBI Taxonomy" id="481883"/>
    <lineage>
        <taxon>Eukaryota</taxon>
        <taxon>Metazoa</taxon>
        <taxon>Chordata</taxon>
        <taxon>Craniata</taxon>
        <taxon>Vertebrata</taxon>
        <taxon>Euteleostomi</taxon>
        <taxon>Lepidosauria</taxon>
        <taxon>Squamata</taxon>
        <taxon>Bifurcata</taxon>
        <taxon>Gekkota</taxon>
        <taxon>Eublepharidae</taxon>
        <taxon>Eublepharinae</taxon>
        <taxon>Eublepharis</taxon>
    </lineage>
</organism>
<proteinExistence type="predicted"/>
<feature type="compositionally biased region" description="Pro residues" evidence="1">
    <location>
        <begin position="125"/>
        <end position="142"/>
    </location>
</feature>
<feature type="region of interest" description="Disordered" evidence="1">
    <location>
        <begin position="1"/>
        <end position="226"/>
    </location>
</feature>
<keyword evidence="2" id="KW-1185">Reference proteome</keyword>
<feature type="compositionally biased region" description="Low complexity" evidence="1">
    <location>
        <begin position="162"/>
        <end position="176"/>
    </location>
</feature>
<gene>
    <name evidence="3" type="primary">LOC129344260</name>
</gene>